<evidence type="ECO:0000313" key="3">
    <source>
        <dbReference type="Proteomes" id="UP000737391"/>
    </source>
</evidence>
<dbReference type="AlphaFoldDB" id="A0A9P5BI67"/>
<dbReference type="OrthoDB" id="5106640at2759"/>
<evidence type="ECO:0000256" key="1">
    <source>
        <dbReference type="SAM" id="MobiDB-lite"/>
    </source>
</evidence>
<feature type="compositionally biased region" description="Low complexity" evidence="1">
    <location>
        <begin position="199"/>
        <end position="209"/>
    </location>
</feature>
<gene>
    <name evidence="2" type="ORF">FAGAP_1039</name>
</gene>
<dbReference type="Proteomes" id="UP000737391">
    <property type="component" value="Unassembled WGS sequence"/>
</dbReference>
<evidence type="ECO:0000313" key="2">
    <source>
        <dbReference type="EMBL" id="KAF4502736.1"/>
    </source>
</evidence>
<reference evidence="2" key="1">
    <citation type="submission" date="2020-01" db="EMBL/GenBank/DDBJ databases">
        <title>Identification and distribution of gene clusters putatively required for synthesis of sphingolipid metabolism inhibitors in phylogenetically diverse species of the filamentous fungus Fusarium.</title>
        <authorList>
            <person name="Kim H.-S."/>
            <person name="Busman M."/>
            <person name="Brown D.W."/>
            <person name="Divon H."/>
            <person name="Uhlig S."/>
            <person name="Proctor R.H."/>
        </authorList>
    </citation>
    <scope>NUCLEOTIDE SEQUENCE</scope>
    <source>
        <strain evidence="2">NRRL 31653</strain>
    </source>
</reference>
<sequence length="680" mass="75443">MKRSVENAEQVGMQLLTINLNDKALTLIDIRLITLTTSQYFRDEQRRRHSQYDRGWRRPCSGKQFDATASSFQPYGQRYKGKNALVFYPEGSPTVAGALSQDMDISQERQNLRTSQPSQYHSRLAFAVSFREDPMTLLPQYPLGRSSLLLSLKMSSQNGTSGDKSCFAKTHRTSESPFSTSSPTHWRAALKNHRGSEDSTTSLTLTSSSPNVTSELPSCFGTFPNKDGQPPSAQIVGVSLSGGPIVCFDSGWPELFGDFVVSRFDPRRKAVLISSFSSQFILTCHGKARRSMYGADMLPRTTDFGVTPEEARELHQKQQAYDAANVNAGKEAAAQDAAVRGDGGIWDGSAPKDDVPTGNDNAKLVKIYQACQNLPILDDQRLYEFHDSHDEERLNCKQHIYTWLTTSSIVDLGNYITEVAVVACFHTSDLLVLSQTLFAASSSFHRSRSEKLPQLLKEYQEACDDIKVIHTPRPIINILPFLLSSTSLPSITIYTHCATDRSIEAPRGLPSRQQISHSLIITDPTTISPVSGLTMGEQTVSRIFHCDLPTVTCRNCETRKDTSAGETREANISSALYPSLNYTQHLIVTTNCIALVIMVNKPYHLNAQRRSEHQLRSLSKSEPDRRGPQATVFLPISTLQPPSVHSLPPISRTLRAISHKSQLQITHLPPRPFSTLALSA</sequence>
<dbReference type="EMBL" id="LUFC02000058">
    <property type="protein sequence ID" value="KAF4502736.1"/>
    <property type="molecule type" value="Genomic_DNA"/>
</dbReference>
<accession>A0A9P5BI67</accession>
<keyword evidence="3" id="KW-1185">Reference proteome</keyword>
<protein>
    <submittedName>
        <fullName evidence="2">Uncharacterized protein</fullName>
    </submittedName>
</protein>
<comment type="caution">
    <text evidence="2">The sequence shown here is derived from an EMBL/GenBank/DDBJ whole genome shotgun (WGS) entry which is preliminary data.</text>
</comment>
<proteinExistence type="predicted"/>
<organism evidence="2 3">
    <name type="scientific">Fusarium agapanthi</name>
    <dbReference type="NCBI Taxonomy" id="1803897"/>
    <lineage>
        <taxon>Eukaryota</taxon>
        <taxon>Fungi</taxon>
        <taxon>Dikarya</taxon>
        <taxon>Ascomycota</taxon>
        <taxon>Pezizomycotina</taxon>
        <taxon>Sordariomycetes</taxon>
        <taxon>Hypocreomycetidae</taxon>
        <taxon>Hypocreales</taxon>
        <taxon>Nectriaceae</taxon>
        <taxon>Fusarium</taxon>
        <taxon>Fusarium fujikuroi species complex</taxon>
    </lineage>
</organism>
<feature type="compositionally biased region" description="Low complexity" evidence="1">
    <location>
        <begin position="175"/>
        <end position="184"/>
    </location>
</feature>
<name>A0A9P5BI67_9HYPO</name>
<feature type="region of interest" description="Disordered" evidence="1">
    <location>
        <begin position="159"/>
        <end position="212"/>
    </location>
</feature>